<evidence type="ECO:0000256" key="3">
    <source>
        <dbReference type="ARBA" id="ARBA00011973"/>
    </source>
</evidence>
<comment type="pathway">
    <text evidence="2">Carbohydrate acid metabolism; D-glucarate degradation; 2,5-dioxopentanoate from D-glucarate: step 1/2.</text>
</comment>
<dbReference type="SFLD" id="SFLDS00001">
    <property type="entry name" value="Enolase"/>
    <property type="match status" value="1"/>
</dbReference>
<protein>
    <recommendedName>
        <fullName evidence="3">glucarate dehydratase</fullName>
        <ecNumber evidence="3">4.2.1.40</ecNumber>
    </recommendedName>
</protein>
<feature type="domain" description="Mandelate racemase/muconate lactonizing enzyme C-terminal" evidence="6">
    <location>
        <begin position="184"/>
        <end position="274"/>
    </location>
</feature>
<dbReference type="Pfam" id="PF02746">
    <property type="entry name" value="MR_MLE_N"/>
    <property type="match status" value="1"/>
</dbReference>
<dbReference type="GO" id="GO:0046872">
    <property type="term" value="F:metal ion binding"/>
    <property type="evidence" value="ECO:0007669"/>
    <property type="project" value="UniProtKB-KW"/>
</dbReference>
<dbReference type="InterPro" id="IPR029065">
    <property type="entry name" value="Enolase_C-like"/>
</dbReference>
<dbReference type="Pfam" id="PF13378">
    <property type="entry name" value="MR_MLE_C"/>
    <property type="match status" value="1"/>
</dbReference>
<evidence type="ECO:0000313" key="8">
    <source>
        <dbReference type="Proteomes" id="UP001231316"/>
    </source>
</evidence>
<dbReference type="InterPro" id="IPR036849">
    <property type="entry name" value="Enolase-like_C_sf"/>
</dbReference>
<evidence type="ECO:0000256" key="2">
    <source>
        <dbReference type="ARBA" id="ARBA00005183"/>
    </source>
</evidence>
<dbReference type="SUPFAM" id="SSF51604">
    <property type="entry name" value="Enolase C-terminal domain-like"/>
    <property type="match status" value="1"/>
</dbReference>
<dbReference type="GO" id="GO:0008872">
    <property type="term" value="F:glucarate dehydratase activity"/>
    <property type="evidence" value="ECO:0007669"/>
    <property type="project" value="UniProtKB-EC"/>
</dbReference>
<evidence type="ECO:0000256" key="1">
    <source>
        <dbReference type="ARBA" id="ARBA00001426"/>
    </source>
</evidence>
<reference evidence="7" key="1">
    <citation type="submission" date="2023-04" db="EMBL/GenBank/DDBJ databases">
        <title>Four porcine-derived lactic acid bacteria strains analyses and their evaluation as potential probiotics based on genomics.</title>
        <authorList>
            <person name="Niu D."/>
        </authorList>
    </citation>
    <scope>NUCLEOTIDE SEQUENCE</scope>
    <source>
        <strain evidence="7">ZSA5</strain>
    </source>
</reference>
<dbReference type="PANTHER" id="PTHR48080:SF4">
    <property type="entry name" value="GLUCARATE DEHYDRATASE"/>
    <property type="match status" value="1"/>
</dbReference>
<keyword evidence="5" id="KW-0460">Magnesium</keyword>
<dbReference type="Gene3D" id="3.20.20.120">
    <property type="entry name" value="Enolase-like C-terminal domain"/>
    <property type="match status" value="1"/>
</dbReference>
<accession>A0AAX3X7S7</accession>
<evidence type="ECO:0000259" key="6">
    <source>
        <dbReference type="SMART" id="SM00922"/>
    </source>
</evidence>
<sequence>MVDVPKITSMEIIPIAGYDSPLLTLSGCHYPYFTRNVVILKDSTGNRGIAEIHGGDVIQAELESYKPYVIGSDICDYRKVINKLKKLQKNVDKGKGIQQLDISNLKYVVHAEAAVECAMLDLYGKFLNKPMCDLIGMGKQRDKVEFLGYLFYIADRDKFDLPYIHDENANDKWSQVRRQETLTSEGIVKQAKVLHEKYGFRCFKLKGGVLSGKEEMETIKALHEAFPESRLNIDPNGAWSLNEAIELTKKYGDLLTYVEDPCGPENGFSGREILSYYKNETHKAVATNMATVSWKQMYPTLLMKSVDIVLADPHFWGIEGSLRVADILNEWNLVWGSHSNNHFDITLALYAQTAAAAPGNITPVDTHFIWQDGQQLCDDAFEIKNGCIEIPNKPGLGININDEKLAKAHALYEKLKFHERNDTIAMQYLIKDWKFDSKKPTLCR</sequence>
<dbReference type="SUPFAM" id="SSF54826">
    <property type="entry name" value="Enolase N-terminal domain-like"/>
    <property type="match status" value="1"/>
</dbReference>
<dbReference type="Proteomes" id="UP001231316">
    <property type="component" value="Chromosome"/>
</dbReference>
<dbReference type="AlphaFoldDB" id="A0AAX3X7S7"/>
<evidence type="ECO:0000256" key="5">
    <source>
        <dbReference type="ARBA" id="ARBA00022842"/>
    </source>
</evidence>
<dbReference type="InterPro" id="IPR013342">
    <property type="entry name" value="Mandelate_racemase_C"/>
</dbReference>
<dbReference type="EC" id="4.2.1.40" evidence="3"/>
<comment type="catalytic activity">
    <reaction evidence="1">
        <text>D-glucarate = 5-dehydro-4-deoxy-D-glucarate + H2O</text>
        <dbReference type="Rhea" id="RHEA:14573"/>
        <dbReference type="ChEBI" id="CHEBI:15377"/>
        <dbReference type="ChEBI" id="CHEBI:30612"/>
        <dbReference type="ChEBI" id="CHEBI:42819"/>
        <dbReference type="EC" id="4.2.1.40"/>
    </reaction>
</comment>
<dbReference type="RefSeq" id="WP_095759084.1">
    <property type="nucleotide sequence ID" value="NZ_CP123971.1"/>
</dbReference>
<dbReference type="InterPro" id="IPR034593">
    <property type="entry name" value="DgoD-like"/>
</dbReference>
<keyword evidence="4" id="KW-0479">Metal-binding</keyword>
<gene>
    <name evidence="7" type="ORF">QFE45_09195</name>
</gene>
<dbReference type="SFLD" id="SFLDG00055">
    <property type="entry name" value="glucarate_dehydratase"/>
    <property type="match status" value="1"/>
</dbReference>
<name>A0AAX3X7S7_9LACO</name>
<proteinExistence type="predicted"/>
<dbReference type="EMBL" id="CP123971">
    <property type="protein sequence ID" value="WII28536.1"/>
    <property type="molecule type" value="Genomic_DNA"/>
</dbReference>
<dbReference type="InterPro" id="IPR029017">
    <property type="entry name" value="Enolase-like_N"/>
</dbReference>
<evidence type="ECO:0000256" key="4">
    <source>
        <dbReference type="ARBA" id="ARBA00022723"/>
    </source>
</evidence>
<dbReference type="Gene3D" id="3.30.390.10">
    <property type="entry name" value="Enolase-like, N-terminal domain"/>
    <property type="match status" value="1"/>
</dbReference>
<dbReference type="SMART" id="SM00922">
    <property type="entry name" value="MR_MLE"/>
    <property type="match status" value="1"/>
</dbReference>
<dbReference type="InterPro" id="IPR013341">
    <property type="entry name" value="Mandelate_racemase_N_dom"/>
</dbReference>
<dbReference type="PANTHER" id="PTHR48080">
    <property type="entry name" value="D-GALACTONATE DEHYDRATASE-RELATED"/>
    <property type="match status" value="1"/>
</dbReference>
<evidence type="ECO:0000313" key="7">
    <source>
        <dbReference type="EMBL" id="WII28536.1"/>
    </source>
</evidence>
<organism evidence="7 8">
    <name type="scientific">Ligilactobacillus salivarius</name>
    <dbReference type="NCBI Taxonomy" id="1624"/>
    <lineage>
        <taxon>Bacteria</taxon>
        <taxon>Bacillati</taxon>
        <taxon>Bacillota</taxon>
        <taxon>Bacilli</taxon>
        <taxon>Lactobacillales</taxon>
        <taxon>Lactobacillaceae</taxon>
        <taxon>Ligilactobacillus</taxon>
    </lineage>
</organism>